<protein>
    <submittedName>
        <fullName evidence="2">Uncharacterized protein</fullName>
    </submittedName>
</protein>
<keyword evidence="3" id="KW-1185">Reference proteome</keyword>
<comment type="caution">
    <text evidence="2">The sequence shown here is derived from an EMBL/GenBank/DDBJ whole genome shotgun (WGS) entry which is preliminary data.</text>
</comment>
<gene>
    <name evidence="2" type="ORF">WJX72_003741</name>
</gene>
<evidence type="ECO:0000313" key="2">
    <source>
        <dbReference type="EMBL" id="KAK9815446.1"/>
    </source>
</evidence>
<reference evidence="2 3" key="1">
    <citation type="journal article" date="2024" name="Nat. Commun.">
        <title>Phylogenomics reveals the evolutionary origins of lichenization in chlorophyte algae.</title>
        <authorList>
            <person name="Puginier C."/>
            <person name="Libourel C."/>
            <person name="Otte J."/>
            <person name="Skaloud P."/>
            <person name="Haon M."/>
            <person name="Grisel S."/>
            <person name="Petersen M."/>
            <person name="Berrin J.G."/>
            <person name="Delaux P.M."/>
            <person name="Dal Grande F."/>
            <person name="Keller J."/>
        </authorList>
    </citation>
    <scope>NUCLEOTIDE SEQUENCE [LARGE SCALE GENOMIC DNA]</scope>
    <source>
        <strain evidence="2 3">SAG 2043</strain>
    </source>
</reference>
<proteinExistence type="predicted"/>
<feature type="region of interest" description="Disordered" evidence="1">
    <location>
        <begin position="81"/>
        <end position="116"/>
    </location>
</feature>
<dbReference type="EMBL" id="JALJOR010000006">
    <property type="protein sequence ID" value="KAK9815446.1"/>
    <property type="molecule type" value="Genomic_DNA"/>
</dbReference>
<dbReference type="AlphaFoldDB" id="A0AAW1Q3R7"/>
<evidence type="ECO:0000313" key="3">
    <source>
        <dbReference type="Proteomes" id="UP001489004"/>
    </source>
</evidence>
<sequence length="116" mass="13042">MPSWTRAHHVLEAQWDDFVEHQKELEEMRTKQFQQEMEADRIMLAQDVYGDRLMDEEPASKLDPMAHLLDPFLPDMGVGGGEGAIDDILGAGRHDTSSDEDDDGAPVLADYLDLDS</sequence>
<dbReference type="Proteomes" id="UP001489004">
    <property type="component" value="Unassembled WGS sequence"/>
</dbReference>
<organism evidence="2 3">
    <name type="scientific">[Myrmecia] bisecta</name>
    <dbReference type="NCBI Taxonomy" id="41462"/>
    <lineage>
        <taxon>Eukaryota</taxon>
        <taxon>Viridiplantae</taxon>
        <taxon>Chlorophyta</taxon>
        <taxon>core chlorophytes</taxon>
        <taxon>Trebouxiophyceae</taxon>
        <taxon>Trebouxiales</taxon>
        <taxon>Trebouxiaceae</taxon>
        <taxon>Myrmecia</taxon>
    </lineage>
</organism>
<evidence type="ECO:0000256" key="1">
    <source>
        <dbReference type="SAM" id="MobiDB-lite"/>
    </source>
</evidence>
<name>A0AAW1Q3R7_9CHLO</name>
<accession>A0AAW1Q3R7</accession>